<dbReference type="GO" id="GO:0036503">
    <property type="term" value="P:ERAD pathway"/>
    <property type="evidence" value="ECO:0007669"/>
    <property type="project" value="TreeGrafter"/>
</dbReference>
<evidence type="ECO:0000259" key="3">
    <source>
        <dbReference type="PROSITE" id="PS50033"/>
    </source>
</evidence>
<organism evidence="4 5">
    <name type="scientific">Steinernema glaseri</name>
    <dbReference type="NCBI Taxonomy" id="37863"/>
    <lineage>
        <taxon>Eukaryota</taxon>
        <taxon>Metazoa</taxon>
        <taxon>Ecdysozoa</taxon>
        <taxon>Nematoda</taxon>
        <taxon>Chromadorea</taxon>
        <taxon>Rhabditida</taxon>
        <taxon>Tylenchina</taxon>
        <taxon>Panagrolaimomorpha</taxon>
        <taxon>Strongyloidoidea</taxon>
        <taxon>Steinernematidae</taxon>
        <taxon>Steinernema</taxon>
    </lineage>
</organism>
<keyword evidence="4" id="KW-1185">Reference proteome</keyword>
<proteinExistence type="predicted"/>
<dbReference type="Proteomes" id="UP000095287">
    <property type="component" value="Unplaced"/>
</dbReference>
<dbReference type="SMART" id="SM00594">
    <property type="entry name" value="UAS"/>
    <property type="match status" value="1"/>
</dbReference>
<feature type="compositionally biased region" description="Low complexity" evidence="2">
    <location>
        <begin position="76"/>
        <end position="88"/>
    </location>
</feature>
<dbReference type="PANTHER" id="PTHR23322:SF96">
    <property type="entry name" value="FAS-ASSOCIATED FACTOR 1"/>
    <property type="match status" value="1"/>
</dbReference>
<sequence length="497" mass="56570">MDRLNVIQRNILAQFMELTNMADEEYAAAILASVDWTIEKAFDEFQAQQDDPYHHPPSAPLPQVTADFNEYNLGHSPSSGYSSRPSGSKVTLSSNGVDSGSGSASSLMVAAGDAPAARSTDVTEHRDGAAFEIASDDEPDDREYYEYDDDTEEVLRSINNPISRNRPSLIPLNWTSEEDATSNFAAVFEARYGGVHPFFHIGTLRSALREAFETPDIMERRPLAIYLHDDNSIACNIFAEKVVCSSIVSDLLNAQYVTWAWDVTLSENKEKLIEWLQELNMHAVLSRVQHTRTDNYPLVLSVVSSKSQTQLIDCAQGHEYINDVSDKLMLGLSKFVEIKNSDKKEESDRIEREQIRREQQEEYDKALAADRARVQEEEREKQILLEAEQEEQRKLSVKNSRCESAKNMLPPEPAATEKEVITFKVRFPGGNAKIRRFHKSDKLKSLIYFVESEGFFMEDYRIWDSSVPKRNITAFDSAHTFQHYEFPAREQVIVEEI</sequence>
<keyword evidence="1" id="KW-0175">Coiled coil</keyword>
<dbReference type="InterPro" id="IPR006577">
    <property type="entry name" value="UAS"/>
</dbReference>
<evidence type="ECO:0000256" key="2">
    <source>
        <dbReference type="SAM" id="MobiDB-lite"/>
    </source>
</evidence>
<dbReference type="GO" id="GO:0005634">
    <property type="term" value="C:nucleus"/>
    <property type="evidence" value="ECO:0007669"/>
    <property type="project" value="TreeGrafter"/>
</dbReference>
<dbReference type="SUPFAM" id="SSF52833">
    <property type="entry name" value="Thioredoxin-like"/>
    <property type="match status" value="1"/>
</dbReference>
<dbReference type="GO" id="GO:0043130">
    <property type="term" value="F:ubiquitin binding"/>
    <property type="evidence" value="ECO:0007669"/>
    <property type="project" value="TreeGrafter"/>
</dbReference>
<dbReference type="Gene3D" id="3.10.20.90">
    <property type="entry name" value="Phosphatidylinositol 3-kinase Catalytic Subunit, Chain A, domain 1"/>
    <property type="match status" value="1"/>
</dbReference>
<dbReference type="Pfam" id="PF21021">
    <property type="entry name" value="FAF1"/>
    <property type="match status" value="1"/>
</dbReference>
<dbReference type="InterPro" id="IPR049483">
    <property type="entry name" value="FAF1_2-like_UAS"/>
</dbReference>
<name>A0A1I8AX84_9BILA</name>
<feature type="compositionally biased region" description="Polar residues" evidence="2">
    <location>
        <begin position="89"/>
        <end position="106"/>
    </location>
</feature>
<evidence type="ECO:0000313" key="5">
    <source>
        <dbReference type="WBParaSite" id="L893_g9881.t1"/>
    </source>
</evidence>
<dbReference type="InterPro" id="IPR001012">
    <property type="entry name" value="UBX_dom"/>
</dbReference>
<dbReference type="AlphaFoldDB" id="A0A1I8AX84"/>
<dbReference type="InterPro" id="IPR050730">
    <property type="entry name" value="UBX_domain-protein"/>
</dbReference>
<protein>
    <submittedName>
        <fullName evidence="5">UBX domain-containing protein</fullName>
    </submittedName>
</protein>
<feature type="domain" description="UBX" evidence="3">
    <location>
        <begin position="416"/>
        <end position="494"/>
    </location>
</feature>
<evidence type="ECO:0000313" key="4">
    <source>
        <dbReference type="Proteomes" id="UP000095287"/>
    </source>
</evidence>
<evidence type="ECO:0000256" key="1">
    <source>
        <dbReference type="SAM" id="Coils"/>
    </source>
</evidence>
<dbReference type="WBParaSite" id="L893_g9881.t1">
    <property type="protein sequence ID" value="L893_g9881.t1"/>
    <property type="gene ID" value="L893_g9881"/>
</dbReference>
<feature type="region of interest" description="Disordered" evidence="2">
    <location>
        <begin position="69"/>
        <end position="106"/>
    </location>
</feature>
<accession>A0A1I8AX84</accession>
<dbReference type="Pfam" id="PF00789">
    <property type="entry name" value="UBX"/>
    <property type="match status" value="1"/>
</dbReference>
<dbReference type="InterPro" id="IPR036249">
    <property type="entry name" value="Thioredoxin-like_sf"/>
</dbReference>
<dbReference type="Pfam" id="PF14555">
    <property type="entry name" value="UBA_4"/>
    <property type="match status" value="1"/>
</dbReference>
<feature type="coiled-coil region" evidence="1">
    <location>
        <begin position="360"/>
        <end position="394"/>
    </location>
</feature>
<dbReference type="PANTHER" id="PTHR23322">
    <property type="entry name" value="FAS-ASSOCIATED PROTEIN"/>
    <property type="match status" value="1"/>
</dbReference>
<dbReference type="PROSITE" id="PS50033">
    <property type="entry name" value="UBX"/>
    <property type="match status" value="1"/>
</dbReference>
<dbReference type="Gene3D" id="1.10.8.10">
    <property type="entry name" value="DNA helicase RuvA subunit, C-terminal domain"/>
    <property type="match status" value="1"/>
</dbReference>
<dbReference type="Gene3D" id="3.40.30.10">
    <property type="entry name" value="Glutaredoxin"/>
    <property type="match status" value="1"/>
</dbReference>
<dbReference type="SUPFAM" id="SSF54236">
    <property type="entry name" value="Ubiquitin-like"/>
    <property type="match status" value="1"/>
</dbReference>
<reference evidence="5" key="1">
    <citation type="submission" date="2016-11" db="UniProtKB">
        <authorList>
            <consortium name="WormBaseParasite"/>
        </authorList>
    </citation>
    <scope>IDENTIFICATION</scope>
</reference>
<dbReference type="InterPro" id="IPR029071">
    <property type="entry name" value="Ubiquitin-like_domsf"/>
</dbReference>
<dbReference type="GO" id="GO:0005783">
    <property type="term" value="C:endoplasmic reticulum"/>
    <property type="evidence" value="ECO:0007669"/>
    <property type="project" value="TreeGrafter"/>
</dbReference>